<protein>
    <submittedName>
        <fullName evidence="2">Uncharacterized protein</fullName>
    </submittedName>
</protein>
<feature type="compositionally biased region" description="Low complexity" evidence="1">
    <location>
        <begin position="64"/>
        <end position="73"/>
    </location>
</feature>
<name>A0A401TJU8_CHIPU</name>
<evidence type="ECO:0000256" key="1">
    <source>
        <dbReference type="SAM" id="MobiDB-lite"/>
    </source>
</evidence>
<proteinExistence type="predicted"/>
<sequence length="93" mass="9873">MGRRATLVIGEDASQTLRGAGKGSDWLRRGSVTVGGAGQRGRLEDRRVSHNGGRAKRAIGGETRQSQRSGAADSARRAGDWRNVMARGRGGQE</sequence>
<dbReference type="EMBL" id="BEZZ01093766">
    <property type="protein sequence ID" value="GCC42893.1"/>
    <property type="molecule type" value="Genomic_DNA"/>
</dbReference>
<keyword evidence="3" id="KW-1185">Reference proteome</keyword>
<evidence type="ECO:0000313" key="2">
    <source>
        <dbReference type="EMBL" id="GCC42893.1"/>
    </source>
</evidence>
<dbReference type="Proteomes" id="UP000287033">
    <property type="component" value="Unassembled WGS sequence"/>
</dbReference>
<gene>
    <name evidence="2" type="ORF">chiPu_0027051</name>
</gene>
<comment type="caution">
    <text evidence="2">The sequence shown here is derived from an EMBL/GenBank/DDBJ whole genome shotgun (WGS) entry which is preliminary data.</text>
</comment>
<reference evidence="2 3" key="1">
    <citation type="journal article" date="2018" name="Nat. Ecol. Evol.">
        <title>Shark genomes provide insights into elasmobranch evolution and the origin of vertebrates.</title>
        <authorList>
            <person name="Hara Y"/>
            <person name="Yamaguchi K"/>
            <person name="Onimaru K"/>
            <person name="Kadota M"/>
            <person name="Koyanagi M"/>
            <person name="Keeley SD"/>
            <person name="Tatsumi K"/>
            <person name="Tanaka K"/>
            <person name="Motone F"/>
            <person name="Kageyama Y"/>
            <person name="Nozu R"/>
            <person name="Adachi N"/>
            <person name="Nishimura O"/>
            <person name="Nakagawa R"/>
            <person name="Tanegashima C"/>
            <person name="Kiyatake I"/>
            <person name="Matsumoto R"/>
            <person name="Murakumo K"/>
            <person name="Nishida K"/>
            <person name="Terakita A"/>
            <person name="Kuratani S"/>
            <person name="Sato K"/>
            <person name="Hyodo S Kuraku.S."/>
        </authorList>
    </citation>
    <scope>NUCLEOTIDE SEQUENCE [LARGE SCALE GENOMIC DNA]</scope>
</reference>
<accession>A0A401TJU8</accession>
<evidence type="ECO:0000313" key="3">
    <source>
        <dbReference type="Proteomes" id="UP000287033"/>
    </source>
</evidence>
<dbReference type="AlphaFoldDB" id="A0A401TJU8"/>
<feature type="region of interest" description="Disordered" evidence="1">
    <location>
        <begin position="19"/>
        <end position="93"/>
    </location>
</feature>
<organism evidence="2 3">
    <name type="scientific">Chiloscyllium punctatum</name>
    <name type="common">Brownbanded bambooshark</name>
    <name type="synonym">Hemiscyllium punctatum</name>
    <dbReference type="NCBI Taxonomy" id="137246"/>
    <lineage>
        <taxon>Eukaryota</taxon>
        <taxon>Metazoa</taxon>
        <taxon>Chordata</taxon>
        <taxon>Craniata</taxon>
        <taxon>Vertebrata</taxon>
        <taxon>Chondrichthyes</taxon>
        <taxon>Elasmobranchii</taxon>
        <taxon>Galeomorphii</taxon>
        <taxon>Galeoidea</taxon>
        <taxon>Orectolobiformes</taxon>
        <taxon>Hemiscylliidae</taxon>
        <taxon>Chiloscyllium</taxon>
    </lineage>
</organism>